<keyword evidence="1" id="KW-0547">Nucleotide-binding</keyword>
<feature type="domain" description="Tubulin/FtsZ GTPase" evidence="4">
    <location>
        <begin position="59"/>
        <end position="259"/>
    </location>
</feature>
<dbReference type="PANTHER" id="PTHR30314">
    <property type="entry name" value="CELL DIVISION PROTEIN FTSZ-RELATED"/>
    <property type="match status" value="1"/>
</dbReference>
<dbReference type="InterPro" id="IPR003008">
    <property type="entry name" value="Tubulin_FtsZ_GTPase"/>
</dbReference>
<dbReference type="GO" id="GO:0032153">
    <property type="term" value="C:cell division site"/>
    <property type="evidence" value="ECO:0007669"/>
    <property type="project" value="TreeGrafter"/>
</dbReference>
<proteinExistence type="predicted"/>
<dbReference type="GO" id="GO:0051301">
    <property type="term" value="P:cell division"/>
    <property type="evidence" value="ECO:0007669"/>
    <property type="project" value="TreeGrafter"/>
</dbReference>
<name>A0AAW1T6B8_9CHLO</name>
<keyword evidence="6" id="KW-1185">Reference proteome</keyword>
<keyword evidence="2" id="KW-0342">GTP-binding</keyword>
<dbReference type="GO" id="GO:0005525">
    <property type="term" value="F:GTP binding"/>
    <property type="evidence" value="ECO:0007669"/>
    <property type="project" value="UniProtKB-KW"/>
</dbReference>
<evidence type="ECO:0000313" key="5">
    <source>
        <dbReference type="EMBL" id="KAK9865084.1"/>
    </source>
</evidence>
<feature type="region of interest" description="Disordered" evidence="3">
    <location>
        <begin position="491"/>
        <end position="510"/>
    </location>
</feature>
<dbReference type="SMART" id="SM00864">
    <property type="entry name" value="Tubulin"/>
    <property type="match status" value="1"/>
</dbReference>
<dbReference type="Proteomes" id="UP001485043">
    <property type="component" value="Unassembled WGS sequence"/>
</dbReference>
<sequence length="652" mass="68160">MHQFQSGTYNPGSRVLGRPARAIPAQMQAASAAEVSSTSTATLTQAALQQADLSQLEGKLKIIGVGKRGASAIDRLVANGRVANAEVWCVDSDRRALDACAASHTLLLSDQQSSDEASGKASMNSQQLQSLVGPGPANPSRPVNIGDAGVAFVLAAAGSIPGGAPTVLRLVYELKQAGHFTAVALTRPFEFEGRRRAEAAETLISALEEAAHFVTVIEQDVLAKVGGGAAMTIAEATMIADNALEHTVRSLLAALQAPEILKSTQGALIWHGRDLRRYRRLLSPPLQRLLTCPGTAALGRGVAVMPASSSVSPASALAHLASDAVRAAAESPFLETHLADASAVLCCIALPTPPGLDAPTDFGLAGYDAEKAAARTAVQAAAGALINVTGQTCDDIVLCAGPREETAEQETDSILGVEVSLLVLRHPFAEPGAEQGRPAAVAGSAAPSASSSASTSPSSQGRVVAAGSQRQQPQPPQRLPPTSWNAMSALAGGTAKKLSSKSPVPADKPVSQMQQAQGGNWLWEARGMQGQPAEVREALQQAKRAVEPSTAATSLGDRLVDTLTAQSLDLPPQAAKWRQQQRTRTRPKLIIEAAFEEQTETASPEGEWASGPLGTLLRGNRPRPGPRRRDVDIRERTSGLLEQDRSESWDEQ</sequence>
<feature type="compositionally biased region" description="Basic and acidic residues" evidence="3">
    <location>
        <begin position="627"/>
        <end position="652"/>
    </location>
</feature>
<evidence type="ECO:0000259" key="4">
    <source>
        <dbReference type="SMART" id="SM00864"/>
    </source>
</evidence>
<dbReference type="InterPro" id="IPR045061">
    <property type="entry name" value="FtsZ/CetZ"/>
</dbReference>
<feature type="compositionally biased region" description="Polar residues" evidence="3">
    <location>
        <begin position="111"/>
        <end position="130"/>
    </location>
</feature>
<feature type="region of interest" description="Disordered" evidence="3">
    <location>
        <begin position="596"/>
        <end position="652"/>
    </location>
</feature>
<accession>A0AAW1T6B8</accession>
<dbReference type="GO" id="GO:0048285">
    <property type="term" value="P:organelle fission"/>
    <property type="evidence" value="ECO:0007669"/>
    <property type="project" value="TreeGrafter"/>
</dbReference>
<dbReference type="InterPro" id="IPR036525">
    <property type="entry name" value="Tubulin/FtsZ_GTPase_sf"/>
</dbReference>
<feature type="region of interest" description="Disordered" evidence="3">
    <location>
        <begin position="432"/>
        <end position="485"/>
    </location>
</feature>
<dbReference type="EMBL" id="JALJOV010000284">
    <property type="protein sequence ID" value="KAK9865084.1"/>
    <property type="molecule type" value="Genomic_DNA"/>
</dbReference>
<evidence type="ECO:0000313" key="6">
    <source>
        <dbReference type="Proteomes" id="UP001485043"/>
    </source>
</evidence>
<feature type="compositionally biased region" description="Low complexity" evidence="3">
    <location>
        <begin position="438"/>
        <end position="459"/>
    </location>
</feature>
<dbReference type="SUPFAM" id="SSF52490">
    <property type="entry name" value="Tubulin nucleotide-binding domain-like"/>
    <property type="match status" value="1"/>
</dbReference>
<dbReference type="AlphaFoldDB" id="A0AAW1T6B8"/>
<evidence type="ECO:0000256" key="1">
    <source>
        <dbReference type="ARBA" id="ARBA00022741"/>
    </source>
</evidence>
<evidence type="ECO:0000256" key="2">
    <source>
        <dbReference type="ARBA" id="ARBA00023134"/>
    </source>
</evidence>
<dbReference type="GO" id="GO:0003924">
    <property type="term" value="F:GTPase activity"/>
    <property type="evidence" value="ECO:0007669"/>
    <property type="project" value="InterPro"/>
</dbReference>
<comment type="caution">
    <text evidence="5">The sequence shown here is derived from an EMBL/GenBank/DDBJ whole genome shotgun (WGS) entry which is preliminary data.</text>
</comment>
<protein>
    <recommendedName>
        <fullName evidence="4">Tubulin/FtsZ GTPase domain-containing protein</fullName>
    </recommendedName>
</protein>
<reference evidence="5 6" key="1">
    <citation type="journal article" date="2024" name="Nat. Commun.">
        <title>Phylogenomics reveals the evolutionary origins of lichenization in chlorophyte algae.</title>
        <authorList>
            <person name="Puginier C."/>
            <person name="Libourel C."/>
            <person name="Otte J."/>
            <person name="Skaloud P."/>
            <person name="Haon M."/>
            <person name="Grisel S."/>
            <person name="Petersen M."/>
            <person name="Berrin J.G."/>
            <person name="Delaux P.M."/>
            <person name="Dal Grande F."/>
            <person name="Keller J."/>
        </authorList>
    </citation>
    <scope>NUCLEOTIDE SEQUENCE [LARGE SCALE GENOMIC DNA]</scope>
    <source>
        <strain evidence="5 6">SAG 2523</strain>
    </source>
</reference>
<dbReference type="GO" id="GO:0005737">
    <property type="term" value="C:cytoplasm"/>
    <property type="evidence" value="ECO:0007669"/>
    <property type="project" value="TreeGrafter"/>
</dbReference>
<feature type="region of interest" description="Disordered" evidence="3">
    <location>
        <begin position="111"/>
        <end position="140"/>
    </location>
</feature>
<dbReference type="PANTHER" id="PTHR30314:SF31">
    <property type="entry name" value="TUBULIN_FTSZ DOMAIN CONTAINING PROTEIN"/>
    <property type="match status" value="1"/>
</dbReference>
<dbReference type="Gene3D" id="3.40.50.1440">
    <property type="entry name" value="Tubulin/FtsZ, GTPase domain"/>
    <property type="match status" value="1"/>
</dbReference>
<evidence type="ECO:0000256" key="3">
    <source>
        <dbReference type="SAM" id="MobiDB-lite"/>
    </source>
</evidence>
<organism evidence="5 6">
    <name type="scientific">Apatococcus fuscideae</name>
    <dbReference type="NCBI Taxonomy" id="2026836"/>
    <lineage>
        <taxon>Eukaryota</taxon>
        <taxon>Viridiplantae</taxon>
        <taxon>Chlorophyta</taxon>
        <taxon>core chlorophytes</taxon>
        <taxon>Trebouxiophyceae</taxon>
        <taxon>Chlorellales</taxon>
        <taxon>Chlorellaceae</taxon>
        <taxon>Apatococcus</taxon>
    </lineage>
</organism>
<gene>
    <name evidence="5" type="ORF">WJX84_002741</name>
</gene>